<evidence type="ECO:0000259" key="1">
    <source>
        <dbReference type="Pfam" id="PF00248"/>
    </source>
</evidence>
<dbReference type="SUPFAM" id="SSF51430">
    <property type="entry name" value="NAD(P)-linked oxidoreductase"/>
    <property type="match status" value="1"/>
</dbReference>
<dbReference type="AlphaFoldDB" id="A0A3N2H9P1"/>
<feature type="domain" description="NADP-dependent oxidoreductase" evidence="1">
    <location>
        <begin position="48"/>
        <end position="306"/>
    </location>
</feature>
<dbReference type="Gene3D" id="3.20.20.100">
    <property type="entry name" value="NADP-dependent oxidoreductase domain"/>
    <property type="match status" value="1"/>
</dbReference>
<dbReference type="Pfam" id="PF00248">
    <property type="entry name" value="Aldo_ket_red"/>
    <property type="match status" value="1"/>
</dbReference>
<dbReference type="RefSeq" id="WP_378335268.1">
    <property type="nucleotide sequence ID" value="NZ_CBDRCU010000005.1"/>
</dbReference>
<dbReference type="InterPro" id="IPR036812">
    <property type="entry name" value="NAD(P)_OxRdtase_dom_sf"/>
</dbReference>
<sequence length="325" mass="35060">MARSAGTPENPHGKDSPLRIGLGLAALGRPAYINLGRSSELPVRRDVRTMREATFAVLDAAYAAGVRWIDVARSYGRAEEFLAGWLAERGHGDLTVSSKWGYTYVGGWRMDATMHEVKEHSAGVFSRQWTESRSLLGNAINLYQVHSLTVDSPLFTDEALQRALAALSDDGVRVGFSTSGPRQAEVIRRAFELEVAGRPVFSAVQSTWNLLEPSAGPALAEAHAAGNLVLVKETLANGRLVVNPPPAITRLARRYGVGADAVAIAAVLAQPWADTVLIGPSSPQQLAANLAANGVDLPRGELAALRPLAEPPERYWDRRSSLQWQ</sequence>
<name>A0A3N2H9P1_9PSEU</name>
<reference evidence="2 3" key="1">
    <citation type="submission" date="2018-11" db="EMBL/GenBank/DDBJ databases">
        <title>Sequencing the genomes of 1000 actinobacteria strains.</title>
        <authorList>
            <person name="Klenk H.-P."/>
        </authorList>
    </citation>
    <scope>NUCLEOTIDE SEQUENCE [LARGE SCALE GENOMIC DNA]</scope>
    <source>
        <strain evidence="2 3">DSM 44348</strain>
    </source>
</reference>
<accession>A0A3N2H9P1</accession>
<organism evidence="2 3">
    <name type="scientific">Amycolatopsis thermoflava</name>
    <dbReference type="NCBI Taxonomy" id="84480"/>
    <lineage>
        <taxon>Bacteria</taxon>
        <taxon>Bacillati</taxon>
        <taxon>Actinomycetota</taxon>
        <taxon>Actinomycetes</taxon>
        <taxon>Pseudonocardiales</taxon>
        <taxon>Pseudonocardiaceae</taxon>
        <taxon>Amycolatopsis</taxon>
        <taxon>Amycolatopsis methanolica group</taxon>
    </lineage>
</organism>
<dbReference type="CDD" id="cd19098">
    <property type="entry name" value="AKR_unchar"/>
    <property type="match status" value="1"/>
</dbReference>
<evidence type="ECO:0000313" key="2">
    <source>
        <dbReference type="EMBL" id="ROS45060.1"/>
    </source>
</evidence>
<dbReference type="PANTHER" id="PTHR43312">
    <property type="entry name" value="D-THREO-ALDOSE 1-DEHYDROGENASE"/>
    <property type="match status" value="1"/>
</dbReference>
<protein>
    <submittedName>
        <fullName evidence="2">Aryl-alcohol dehydrogenase-like predicted oxidoreductase</fullName>
    </submittedName>
</protein>
<gene>
    <name evidence="2" type="ORF">EDD35_7518</name>
</gene>
<dbReference type="InterPro" id="IPR053135">
    <property type="entry name" value="AKR2_Oxidoreductase"/>
</dbReference>
<dbReference type="GeneID" id="301848747"/>
<evidence type="ECO:0000313" key="3">
    <source>
        <dbReference type="Proteomes" id="UP000274843"/>
    </source>
</evidence>
<dbReference type="PANTHER" id="PTHR43312:SF1">
    <property type="entry name" value="NADP-DEPENDENT OXIDOREDUCTASE DOMAIN-CONTAINING PROTEIN"/>
    <property type="match status" value="1"/>
</dbReference>
<dbReference type="InterPro" id="IPR023210">
    <property type="entry name" value="NADP_OxRdtase_dom"/>
</dbReference>
<comment type="caution">
    <text evidence="2">The sequence shown here is derived from an EMBL/GenBank/DDBJ whole genome shotgun (WGS) entry which is preliminary data.</text>
</comment>
<dbReference type="EMBL" id="RKHY01000001">
    <property type="protein sequence ID" value="ROS45060.1"/>
    <property type="molecule type" value="Genomic_DNA"/>
</dbReference>
<proteinExistence type="predicted"/>
<keyword evidence="3" id="KW-1185">Reference proteome</keyword>
<dbReference type="Proteomes" id="UP000274843">
    <property type="component" value="Unassembled WGS sequence"/>
</dbReference>